<dbReference type="PANTHER" id="PTHR11783">
    <property type="entry name" value="SULFOTRANSFERASE SULT"/>
    <property type="match status" value="1"/>
</dbReference>
<comment type="caution">
    <text evidence="6">The sequence shown here is derived from an EMBL/GenBank/DDBJ whole genome shotgun (WGS) entry which is preliminary data.</text>
</comment>
<dbReference type="EMBL" id="BGPR01024390">
    <property type="protein sequence ID" value="GBN92456.1"/>
    <property type="molecule type" value="Genomic_DNA"/>
</dbReference>
<evidence type="ECO:0000313" key="8">
    <source>
        <dbReference type="Proteomes" id="UP000499080"/>
    </source>
</evidence>
<dbReference type="InterPro" id="IPR027417">
    <property type="entry name" value="P-loop_NTPase"/>
</dbReference>
<keyword evidence="8" id="KW-1185">Reference proteome</keyword>
<reference evidence="6 8" key="1">
    <citation type="journal article" date="2019" name="Sci. Rep.">
        <title>Orb-weaving spider Araneus ventricosus genome elucidates the spidroin gene catalogue.</title>
        <authorList>
            <person name="Kono N."/>
            <person name="Nakamura H."/>
            <person name="Ohtoshi R."/>
            <person name="Moran D.A.P."/>
            <person name="Shinohara A."/>
            <person name="Yoshida Y."/>
            <person name="Fujiwara M."/>
            <person name="Mori M."/>
            <person name="Tomita M."/>
            <person name="Arakawa K."/>
        </authorList>
    </citation>
    <scope>NUCLEOTIDE SEQUENCE [LARGE SCALE GENOMIC DNA]</scope>
</reference>
<gene>
    <name evidence="6" type="primary">Sult1c2_7</name>
    <name evidence="5" type="synonym">Sult1c2_1</name>
    <name evidence="7" type="synonym">Sult1c2_2</name>
    <name evidence="4" type="synonym">Sult1c2_3</name>
    <name evidence="5" type="ORF">AVEN_136418_1</name>
    <name evidence="6" type="ORF">AVEN_138594_1</name>
    <name evidence="4" type="ORF">AVEN_156954_1</name>
    <name evidence="7" type="ORF">AVEN_240979_1</name>
</gene>
<dbReference type="Proteomes" id="UP000499080">
    <property type="component" value="Unassembled WGS sequence"/>
</dbReference>
<feature type="domain" description="Sulfotransferase" evidence="3">
    <location>
        <begin position="42"/>
        <end position="177"/>
    </location>
</feature>
<name>A0A4Y2SWY2_ARAVE</name>
<protein>
    <submittedName>
        <fullName evidence="6">Sulfotransferase 1C2</fullName>
    </submittedName>
</protein>
<dbReference type="GO" id="GO:0008146">
    <property type="term" value="F:sulfotransferase activity"/>
    <property type="evidence" value="ECO:0007669"/>
    <property type="project" value="InterPro"/>
</dbReference>
<proteinExistence type="inferred from homology"/>
<evidence type="ECO:0000256" key="2">
    <source>
        <dbReference type="ARBA" id="ARBA00022679"/>
    </source>
</evidence>
<dbReference type="OrthoDB" id="6422884at2759"/>
<dbReference type="EMBL" id="BGPR01024393">
    <property type="protein sequence ID" value="GBN92463.1"/>
    <property type="molecule type" value="Genomic_DNA"/>
</dbReference>
<evidence type="ECO:0000313" key="5">
    <source>
        <dbReference type="EMBL" id="GBN92458.1"/>
    </source>
</evidence>
<evidence type="ECO:0000313" key="4">
    <source>
        <dbReference type="EMBL" id="GBN92456.1"/>
    </source>
</evidence>
<dbReference type="EMBL" id="BGPR01024391">
    <property type="protein sequence ID" value="GBN92458.1"/>
    <property type="molecule type" value="Genomic_DNA"/>
</dbReference>
<evidence type="ECO:0000256" key="1">
    <source>
        <dbReference type="ARBA" id="ARBA00005771"/>
    </source>
</evidence>
<accession>A0A4Y2SWY2</accession>
<dbReference type="InterPro" id="IPR000863">
    <property type="entry name" value="Sulfotransferase_dom"/>
</dbReference>
<keyword evidence="2 6" id="KW-0808">Transferase</keyword>
<organism evidence="6 8">
    <name type="scientific">Araneus ventricosus</name>
    <name type="common">Orbweaver spider</name>
    <name type="synonym">Epeira ventricosa</name>
    <dbReference type="NCBI Taxonomy" id="182803"/>
    <lineage>
        <taxon>Eukaryota</taxon>
        <taxon>Metazoa</taxon>
        <taxon>Ecdysozoa</taxon>
        <taxon>Arthropoda</taxon>
        <taxon>Chelicerata</taxon>
        <taxon>Arachnida</taxon>
        <taxon>Araneae</taxon>
        <taxon>Araneomorphae</taxon>
        <taxon>Entelegynae</taxon>
        <taxon>Araneoidea</taxon>
        <taxon>Araneidae</taxon>
        <taxon>Araneus</taxon>
    </lineage>
</organism>
<dbReference type="Pfam" id="PF00685">
    <property type="entry name" value="Sulfotransfer_1"/>
    <property type="match status" value="1"/>
</dbReference>
<dbReference type="SUPFAM" id="SSF52540">
    <property type="entry name" value="P-loop containing nucleoside triphosphate hydrolases"/>
    <property type="match status" value="1"/>
</dbReference>
<evidence type="ECO:0000259" key="3">
    <source>
        <dbReference type="Pfam" id="PF00685"/>
    </source>
</evidence>
<comment type="similarity">
    <text evidence="1">Belongs to the sulfotransferase 1 family.</text>
</comment>
<dbReference type="AlphaFoldDB" id="A0A4Y2SWY2"/>
<evidence type="ECO:0000313" key="6">
    <source>
        <dbReference type="EMBL" id="GBN92461.1"/>
    </source>
</evidence>
<dbReference type="EMBL" id="BGPR01024392">
    <property type="protein sequence ID" value="GBN92461.1"/>
    <property type="molecule type" value="Genomic_DNA"/>
</dbReference>
<dbReference type="Gene3D" id="3.40.50.300">
    <property type="entry name" value="P-loop containing nucleotide triphosphate hydrolases"/>
    <property type="match status" value="1"/>
</dbReference>
<evidence type="ECO:0000313" key="7">
    <source>
        <dbReference type="EMBL" id="GBN92463.1"/>
    </source>
</evidence>
<sequence length="177" mass="20345">MSEGVLPLPSEIPASQFVDGFQLPAMFPADSFRSVVQYKPRDDDVFIVTYPKCGTTWTQNIVLLIFRQGKPAESAIEFFSASPFLEITGAKAAETMPRPGACKVHLPFHLTPWSDKAKYIYVARNPKDCCVSYYHHMRNIPDHGFNGTFDQFFEIFLSGKIDYEDYFDHLMGWYEHR</sequence>